<dbReference type="GO" id="GO:0042797">
    <property type="term" value="P:tRNA transcription by RNA polymerase III"/>
    <property type="evidence" value="ECO:0007669"/>
    <property type="project" value="TreeGrafter"/>
</dbReference>
<evidence type="ECO:0000256" key="3">
    <source>
        <dbReference type="ARBA" id="ARBA00023163"/>
    </source>
</evidence>
<dbReference type="OMA" id="PKIYHDD"/>
<comment type="similarity">
    <text evidence="4 5">Belongs to the archaeal Rpo5/eukaryotic RPB5 RNA polymerase subunit family.</text>
</comment>
<reference evidence="7 8" key="1">
    <citation type="submission" date="2016-10" db="EMBL/GenBank/DDBJ databases">
        <authorList>
            <person name="Varghese N."/>
        </authorList>
    </citation>
    <scope>NUCLEOTIDE SEQUENCE [LARGE SCALE GENOMIC DNA]</scope>
    <source>
        <strain evidence="7 8">KB11</strain>
    </source>
</reference>
<evidence type="ECO:0000256" key="5">
    <source>
        <dbReference type="HAMAP-Rule" id="MF_00025"/>
    </source>
</evidence>
<dbReference type="InterPro" id="IPR035913">
    <property type="entry name" value="RPB5-like_sf"/>
</dbReference>
<dbReference type="GO" id="GO:0006362">
    <property type="term" value="P:transcription elongation by RNA polymerase I"/>
    <property type="evidence" value="ECO:0007669"/>
    <property type="project" value="TreeGrafter"/>
</dbReference>
<comment type="subunit">
    <text evidence="5">Part of the RNA polymerase complex.</text>
</comment>
<evidence type="ECO:0000259" key="6">
    <source>
        <dbReference type="Pfam" id="PF01191"/>
    </source>
</evidence>
<dbReference type="SUPFAM" id="SSF55287">
    <property type="entry name" value="RPB5-like RNA polymerase subunit"/>
    <property type="match status" value="1"/>
</dbReference>
<dbReference type="Gene3D" id="3.90.940.20">
    <property type="entry name" value="RPB5-like RNA polymerase subunit"/>
    <property type="match status" value="1"/>
</dbReference>
<keyword evidence="2 5" id="KW-0548">Nucleotidyltransferase</keyword>
<gene>
    <name evidence="5" type="primary">rpo5</name>
    <name evidence="5" type="synonym">rpoH</name>
    <name evidence="7" type="ORF">BK798_06665</name>
</gene>
<comment type="catalytic activity">
    <reaction evidence="5">
        <text>RNA(n) + a ribonucleoside 5'-triphosphate = RNA(n+1) + diphosphate</text>
        <dbReference type="Rhea" id="RHEA:21248"/>
        <dbReference type="Rhea" id="RHEA-COMP:14527"/>
        <dbReference type="Rhea" id="RHEA-COMP:17342"/>
        <dbReference type="ChEBI" id="CHEBI:33019"/>
        <dbReference type="ChEBI" id="CHEBI:61557"/>
        <dbReference type="ChEBI" id="CHEBI:140395"/>
        <dbReference type="EC" id="2.7.7.6"/>
    </reaction>
</comment>
<dbReference type="Pfam" id="PF01191">
    <property type="entry name" value="RNA_pol_Rpb5_C"/>
    <property type="match status" value="1"/>
</dbReference>
<dbReference type="GO" id="GO:0003899">
    <property type="term" value="F:DNA-directed RNA polymerase activity"/>
    <property type="evidence" value="ECO:0007669"/>
    <property type="project" value="UniProtKB-UniRule"/>
</dbReference>
<organism evidence="7 8">
    <name type="scientific">Methanobrevibacter smithii</name>
    <dbReference type="NCBI Taxonomy" id="2173"/>
    <lineage>
        <taxon>Archaea</taxon>
        <taxon>Methanobacteriati</taxon>
        <taxon>Methanobacteriota</taxon>
        <taxon>Methanomada group</taxon>
        <taxon>Methanobacteria</taxon>
        <taxon>Methanobacteriales</taxon>
        <taxon>Methanobacteriaceae</taxon>
        <taxon>Methanobrevibacter</taxon>
    </lineage>
</organism>
<dbReference type="AlphaFoldDB" id="A0A2H4U7Q7"/>
<dbReference type="InterPro" id="IPR020608">
    <property type="entry name" value="RNA_pol_subH/Rpb5_CS"/>
</dbReference>
<dbReference type="InterPro" id="IPR000783">
    <property type="entry name" value="RNA_pol_subH/Rpb5_C"/>
</dbReference>
<evidence type="ECO:0000256" key="1">
    <source>
        <dbReference type="ARBA" id="ARBA00022478"/>
    </source>
</evidence>
<comment type="subcellular location">
    <subcellularLocation>
        <location evidence="5">Cytoplasm</location>
    </subcellularLocation>
</comment>
<sequence length="77" mass="8888">MTINIQEHMLVPKHEIMTDSEIEDLKNSADYDIENLPRIKVDDPVVKDIDAKENDILRITRESDTAGTFVTYRIVKS</sequence>
<dbReference type="RefSeq" id="WP_004033020.1">
    <property type="nucleotide sequence ID" value="NZ_AP025586.1"/>
</dbReference>
<proteinExistence type="inferred from homology"/>
<dbReference type="NCBIfam" id="NF007129">
    <property type="entry name" value="PRK09570.1"/>
    <property type="match status" value="1"/>
</dbReference>
<dbReference type="HAMAP" id="MF_00025">
    <property type="entry name" value="RNApol_Rpo5_RPB5"/>
    <property type="match status" value="1"/>
</dbReference>
<dbReference type="PANTHER" id="PTHR10535">
    <property type="entry name" value="DNA-DIRECTED RNA POLYMERASES I, II, AND III SUBUNIT RPABC1"/>
    <property type="match status" value="1"/>
</dbReference>
<dbReference type="GO" id="GO:0005737">
    <property type="term" value="C:cytoplasm"/>
    <property type="evidence" value="ECO:0007669"/>
    <property type="project" value="UniProtKB-SubCell"/>
</dbReference>
<dbReference type="GO" id="GO:0006366">
    <property type="term" value="P:transcription by RNA polymerase II"/>
    <property type="evidence" value="ECO:0007669"/>
    <property type="project" value="TreeGrafter"/>
</dbReference>
<dbReference type="GO" id="GO:0003677">
    <property type="term" value="F:DNA binding"/>
    <property type="evidence" value="ECO:0007669"/>
    <property type="project" value="InterPro"/>
</dbReference>
<keyword evidence="3 5" id="KW-0804">Transcription</keyword>
<evidence type="ECO:0000313" key="7">
    <source>
        <dbReference type="EMBL" id="ATZ60123.1"/>
    </source>
</evidence>
<dbReference type="PANTHER" id="PTHR10535:SF0">
    <property type="entry name" value="DNA-DIRECTED RNA POLYMERASES I, II, AND III SUBUNIT RPABC1"/>
    <property type="match status" value="1"/>
</dbReference>
<protein>
    <recommendedName>
        <fullName evidence="5">DNA-directed RNA polymerase subunit Rpo5</fullName>
        <ecNumber evidence="5">2.7.7.6</ecNumber>
    </recommendedName>
    <alternativeName>
        <fullName evidence="5">DNA-directed RNA polymerase subunit H</fullName>
    </alternativeName>
</protein>
<keyword evidence="5" id="KW-0808">Transferase</keyword>
<comment type="function">
    <text evidence="5">DNA-dependent RNA polymerase (RNAP) catalyzes the transcription of DNA into RNA using the four ribonucleoside triphosphates as substrates.</text>
</comment>
<name>A0A2H4U7Q7_METSM</name>
<keyword evidence="5" id="KW-0963">Cytoplasm</keyword>
<evidence type="ECO:0000313" key="8">
    <source>
        <dbReference type="Proteomes" id="UP000232133"/>
    </source>
</evidence>
<feature type="domain" description="RNA polymerase subunit H/Rpb5 C-terminal" evidence="6">
    <location>
        <begin position="3"/>
        <end position="75"/>
    </location>
</feature>
<dbReference type="EC" id="2.7.7.6" evidence="5"/>
<accession>A0A2H4U7Q7</accession>
<evidence type="ECO:0000256" key="4">
    <source>
        <dbReference type="ARBA" id="ARBA00025765"/>
    </source>
</evidence>
<dbReference type="InterPro" id="IPR014381">
    <property type="entry name" value="Arch_Rpo5/euc_Rpb5"/>
</dbReference>
<dbReference type="Proteomes" id="UP000232133">
    <property type="component" value="Chromosome"/>
</dbReference>
<keyword evidence="1 5" id="KW-0240">DNA-directed RNA polymerase</keyword>
<dbReference type="EMBL" id="CP017803">
    <property type="protein sequence ID" value="ATZ60123.1"/>
    <property type="molecule type" value="Genomic_DNA"/>
</dbReference>
<dbReference type="PROSITE" id="PS01110">
    <property type="entry name" value="RNA_POL_H_23KD"/>
    <property type="match status" value="1"/>
</dbReference>
<evidence type="ECO:0000256" key="2">
    <source>
        <dbReference type="ARBA" id="ARBA00022695"/>
    </source>
</evidence>
<dbReference type="GO" id="GO:0000428">
    <property type="term" value="C:DNA-directed RNA polymerase complex"/>
    <property type="evidence" value="ECO:0007669"/>
    <property type="project" value="UniProtKB-KW"/>
</dbReference>
<dbReference type="GeneID" id="78817547"/>